<keyword evidence="2" id="KW-0150">Chloroplast</keyword>
<keyword evidence="1" id="KW-0472">Membrane</keyword>
<keyword evidence="1" id="KW-0812">Transmembrane</keyword>
<dbReference type="GO" id="GO:0090615">
    <property type="term" value="P:mitochondrial mRNA processing"/>
    <property type="evidence" value="ECO:0007669"/>
    <property type="project" value="TreeGrafter"/>
</dbReference>
<evidence type="ECO:0000313" key="2">
    <source>
        <dbReference type="EMBL" id="AYQ93719.1"/>
    </source>
</evidence>
<organism evidence="2">
    <name type="scientific">Lepocinclis ovum</name>
    <dbReference type="NCBI Taxonomy" id="86638"/>
    <lineage>
        <taxon>Eukaryota</taxon>
        <taxon>Discoba</taxon>
        <taxon>Euglenozoa</taxon>
        <taxon>Euglenida</taxon>
        <taxon>Spirocuta</taxon>
        <taxon>Euglenophyceae</taxon>
        <taxon>Euglenales</taxon>
        <taxon>Phacaceae</taxon>
        <taxon>Lepocinclis</taxon>
    </lineage>
</organism>
<keyword evidence="1" id="KW-1133">Transmembrane helix</keyword>
<accession>A0A3G3LLX9</accession>
<protein>
    <submittedName>
        <fullName evidence="2">Maturase</fullName>
    </submittedName>
</protein>
<keyword evidence="2" id="KW-0934">Plastid</keyword>
<dbReference type="RefSeq" id="YP_009538701.1">
    <property type="nucleotide sequence ID" value="NC_039928.1"/>
</dbReference>
<feature type="transmembrane region" description="Helical" evidence="1">
    <location>
        <begin position="91"/>
        <end position="111"/>
    </location>
</feature>
<dbReference type="GeneID" id="38458694"/>
<dbReference type="AlphaFoldDB" id="A0A3G3LLX9"/>
<name>A0A3G3LLX9_9EUGL</name>
<dbReference type="PANTHER" id="PTHR33642">
    <property type="entry name" value="COX1/OXI3 INTRON 1 PROTEIN-RELATED"/>
    <property type="match status" value="1"/>
</dbReference>
<evidence type="ECO:0000256" key="1">
    <source>
        <dbReference type="SAM" id="Phobius"/>
    </source>
</evidence>
<reference evidence="2" key="1">
    <citation type="journal article" date="2018" name="Sci. Rep.">
        <title>Dynamic evolution of inverted repeats in Euglenophyta plastid genomes.</title>
        <authorList>
            <person name="Karnkowska A."/>
            <person name="Bennett M.S."/>
            <person name="Triemer R.E."/>
        </authorList>
    </citation>
    <scope>NUCLEOTIDE SEQUENCE</scope>
</reference>
<dbReference type="GO" id="GO:0006315">
    <property type="term" value="P:homing of group II introns"/>
    <property type="evidence" value="ECO:0007669"/>
    <property type="project" value="TreeGrafter"/>
</dbReference>
<feature type="transmembrane region" description="Helical" evidence="1">
    <location>
        <begin position="325"/>
        <end position="343"/>
    </location>
</feature>
<dbReference type="PANTHER" id="PTHR33642:SF3">
    <property type="entry name" value="NUCLEAR INTRON MATURASE 4, MITOCHONDRIAL"/>
    <property type="match status" value="1"/>
</dbReference>
<dbReference type="GO" id="GO:0003964">
    <property type="term" value="F:RNA-directed DNA polymerase activity"/>
    <property type="evidence" value="ECO:0007669"/>
    <property type="project" value="TreeGrafter"/>
</dbReference>
<geneLocation type="chloroplast" evidence="2"/>
<sequence length="729" mass="88746">MYNLNSDLLFEEMSNSFFLYYSWVEIRNIEVSFNSFTSKYRPVSLNWFIKCSYLLRSGIYNYSFRNFVNLNKFKSKKFHFLSLRNKIIENAIFNIIFPFLFVPYSWIYISFSIDYVRKFIKLFDYLVPYRNSNISVIKNNKFLRSVLLKNKSFIPSFYNQKVTPYVFSNLENIQKWDKNISYFMKVKILSSSTFINKNRLEHIFLKFIKDHRIWNEIYKMMNVSALFLPCINNFNSLYSLLFNLYLFEFDSYIFNLSSYFTSKYLFYKDYFYSKFHYIQTNRVPILIDRYYNITGRKNIKLFSLYDKSHLNYQFCFQRHFYYSRYTNYFLFGIIGSGSFLYKLKIRIFSFLRSTLFLNIEKFEFFPSSYVSVIYLGYKLSLLNRNNSNHSLLLEKNILKNKIISRLNVSKFNASKLFFSRVYYEFLSQIQTIVNFRLTRNYFLKERKTWLFLFGIRSIQSLFTTNSKYLTLFYRYKRGQTSYDLKTYKDYIFSFFVFKIKKFLVKEVSRFSVSQYTLLLPIDLSFKILLTEFNLDCSFLYYSLSDIIESKNVYLRSYFGSKQAVFSGFLFSYLDLLLLSDSYSKLKTNVYMKSCSLRIFIPTQSLVFKLINLGFVSNDYYRPIGNVKFMHLEDLEIINIFNSFSFSIFIWYRRAFNFFKIYFILQLLKKSCFLTLSRKHRRPRNWSYKVYTSNLLFFHNFNNLLFADFKSNYLYLINYAYLNESFFLEI</sequence>
<proteinExistence type="predicted"/>
<dbReference type="GO" id="GO:0005739">
    <property type="term" value="C:mitochondrion"/>
    <property type="evidence" value="ECO:0007669"/>
    <property type="project" value="TreeGrafter"/>
</dbReference>
<dbReference type="EMBL" id="MH898674">
    <property type="protein sequence ID" value="AYQ93719.1"/>
    <property type="molecule type" value="Genomic_DNA"/>
</dbReference>